<reference evidence="10" key="2">
    <citation type="submission" date="2019-02" db="EMBL/GenBank/DDBJ databases">
        <title>Opniocepnalus argus Var Kimnra genome.</title>
        <authorList>
            <person name="Zhou C."/>
            <person name="Xiao S."/>
        </authorList>
    </citation>
    <scope>NUCLEOTIDE SEQUENCE [LARGE SCALE GENOMIC DNA]</scope>
</reference>
<reference evidence="9 10" key="1">
    <citation type="submission" date="2019-02" db="EMBL/GenBank/DDBJ databases">
        <title>Opniocepnalus argus genome.</title>
        <authorList>
            <person name="Zhou C."/>
            <person name="Xiao S."/>
        </authorList>
    </citation>
    <scope>NUCLEOTIDE SEQUENCE [LARGE SCALE GENOMIC DNA]</scope>
    <source>
        <strain evidence="9">OARG1902GOOAL</strain>
        <tissue evidence="9">Muscle</tissue>
    </source>
</reference>
<dbReference type="EMBL" id="CM015726">
    <property type="protein sequence ID" value="KAF3700525.1"/>
    <property type="molecule type" value="Genomic_DNA"/>
</dbReference>
<evidence type="ECO:0000313" key="10">
    <source>
        <dbReference type="Proteomes" id="UP000503349"/>
    </source>
</evidence>
<feature type="transmembrane region" description="Helical" evidence="8">
    <location>
        <begin position="7"/>
        <end position="29"/>
    </location>
</feature>
<feature type="transmembrane region" description="Helical" evidence="8">
    <location>
        <begin position="132"/>
        <end position="157"/>
    </location>
</feature>
<evidence type="ECO:0000256" key="3">
    <source>
        <dbReference type="ARBA" id="ARBA00013553"/>
    </source>
</evidence>
<dbReference type="Gene3D" id="1.20.140.150">
    <property type="match status" value="1"/>
</dbReference>
<gene>
    <name evidence="9" type="ORF">EXN66_Car016212</name>
</gene>
<evidence type="ECO:0000256" key="1">
    <source>
        <dbReference type="ARBA" id="ARBA00004141"/>
    </source>
</evidence>
<evidence type="ECO:0000256" key="5">
    <source>
        <dbReference type="ARBA" id="ARBA00022989"/>
    </source>
</evidence>
<dbReference type="Proteomes" id="UP000503349">
    <property type="component" value="Chromosome 15"/>
</dbReference>
<dbReference type="PANTHER" id="PTHR10671">
    <property type="entry name" value="EPITHELIAL MEMBRANE PROTEIN-RELATED"/>
    <property type="match status" value="1"/>
</dbReference>
<dbReference type="OrthoDB" id="8678517at2759"/>
<dbReference type="PRINTS" id="PR01453">
    <property type="entry name" value="EPMEMFAMILY"/>
</dbReference>
<evidence type="ECO:0000256" key="8">
    <source>
        <dbReference type="RuleBase" id="RU363088"/>
    </source>
</evidence>
<evidence type="ECO:0000256" key="2">
    <source>
        <dbReference type="ARBA" id="ARBA00006864"/>
    </source>
</evidence>
<keyword evidence="6 8" id="KW-0472">Membrane</keyword>
<evidence type="ECO:0000256" key="6">
    <source>
        <dbReference type="ARBA" id="ARBA00023136"/>
    </source>
</evidence>
<dbReference type="FunFam" id="1.20.140.150:FF:000026">
    <property type="entry name" value="Epithelial membrane protein 1"/>
    <property type="match status" value="1"/>
</dbReference>
<keyword evidence="4 8" id="KW-0812">Transmembrane</keyword>
<evidence type="ECO:0000256" key="4">
    <source>
        <dbReference type="ARBA" id="ARBA00022692"/>
    </source>
</evidence>
<evidence type="ECO:0000256" key="7">
    <source>
        <dbReference type="ARBA" id="ARBA00023180"/>
    </source>
</evidence>
<accession>A0A6G1QD98</accession>
<dbReference type="GO" id="GO:0005886">
    <property type="term" value="C:plasma membrane"/>
    <property type="evidence" value="ECO:0007669"/>
    <property type="project" value="TreeGrafter"/>
</dbReference>
<feature type="transmembrane region" description="Helical" evidence="8">
    <location>
        <begin position="64"/>
        <end position="87"/>
    </location>
</feature>
<comment type="similarity">
    <text evidence="2 8">Belongs to the PMP-22/EMP/MP20 family.</text>
</comment>
<dbReference type="InterPro" id="IPR004031">
    <property type="entry name" value="PMP22/EMP/MP20/Claudin"/>
</dbReference>
<keyword evidence="5 8" id="KW-1133">Transmembrane helix</keyword>
<dbReference type="InterPro" id="IPR004032">
    <property type="entry name" value="PMP22_EMP_MP20"/>
</dbReference>
<sequence>MLILLGGIFVLHIIGIILLVVATVDNAWWVTDTVSTDVWVRWTLQNGVWNSTDLPTGPSYPQDYLQAVQASSVLACIFSILGIFVFVAQLFTLEKGKRFTISGIFQILACLCIMIAASIYTDRFHLDEKNGSYGHCFILAWIAFALTFISSIIYFVLRKKTA</sequence>
<keyword evidence="7" id="KW-0325">Glycoprotein</keyword>
<protein>
    <recommendedName>
        <fullName evidence="3">Epithelial membrane protein 1</fullName>
    </recommendedName>
</protein>
<comment type="subcellular location">
    <subcellularLocation>
        <location evidence="1 8">Membrane</location>
        <topology evidence="1 8">Multi-pass membrane protein</topology>
    </subcellularLocation>
</comment>
<name>A0A6G1QD98_CHAAH</name>
<dbReference type="InterPro" id="IPR050579">
    <property type="entry name" value="PMP-22/EMP/MP20-like"/>
</dbReference>
<proteinExistence type="inferred from homology"/>
<organism evidence="9 10">
    <name type="scientific">Channa argus</name>
    <name type="common">Northern snakehead</name>
    <name type="synonym">Ophicephalus argus</name>
    <dbReference type="NCBI Taxonomy" id="215402"/>
    <lineage>
        <taxon>Eukaryota</taxon>
        <taxon>Metazoa</taxon>
        <taxon>Chordata</taxon>
        <taxon>Craniata</taxon>
        <taxon>Vertebrata</taxon>
        <taxon>Euteleostomi</taxon>
        <taxon>Actinopterygii</taxon>
        <taxon>Neopterygii</taxon>
        <taxon>Teleostei</taxon>
        <taxon>Neoteleostei</taxon>
        <taxon>Acanthomorphata</taxon>
        <taxon>Anabantaria</taxon>
        <taxon>Anabantiformes</taxon>
        <taxon>Channoidei</taxon>
        <taxon>Channidae</taxon>
        <taxon>Channa</taxon>
    </lineage>
</organism>
<dbReference type="AlphaFoldDB" id="A0A6G1QD98"/>
<dbReference type="PANTHER" id="PTHR10671:SF85">
    <property type="entry name" value="EPITHELIAL MEMBRANE PROTEIN 1"/>
    <property type="match status" value="1"/>
</dbReference>
<dbReference type="Pfam" id="PF00822">
    <property type="entry name" value="PMP22_Claudin"/>
    <property type="match status" value="1"/>
</dbReference>
<keyword evidence="10" id="KW-1185">Reference proteome</keyword>
<evidence type="ECO:0000313" key="9">
    <source>
        <dbReference type="EMBL" id="KAF3700525.1"/>
    </source>
</evidence>
<feature type="transmembrane region" description="Helical" evidence="8">
    <location>
        <begin position="99"/>
        <end position="120"/>
    </location>
</feature>